<reference evidence="4 5" key="1">
    <citation type="submission" date="2015-01" db="EMBL/GenBank/DDBJ databases">
        <title>The Genome Sequence of Fonsecaea multimorphosa CBS 102226.</title>
        <authorList>
            <consortium name="The Broad Institute Genomics Platform"/>
            <person name="Cuomo C."/>
            <person name="de Hoog S."/>
            <person name="Gorbushina A."/>
            <person name="Stielow B."/>
            <person name="Teixiera M."/>
            <person name="Abouelleil A."/>
            <person name="Chapman S.B."/>
            <person name="Priest M."/>
            <person name="Young S.K."/>
            <person name="Wortman J."/>
            <person name="Nusbaum C."/>
            <person name="Birren B."/>
        </authorList>
    </citation>
    <scope>NUCLEOTIDE SEQUENCE [LARGE SCALE GENOMIC DNA]</scope>
    <source>
        <strain evidence="4 5">CBS 102226</strain>
    </source>
</reference>
<dbReference type="Gene3D" id="3.40.50.720">
    <property type="entry name" value="NAD(P)-binding Rossmann-like Domain"/>
    <property type="match status" value="1"/>
</dbReference>
<dbReference type="RefSeq" id="XP_016628292.1">
    <property type="nucleotide sequence ID" value="XM_016780689.1"/>
</dbReference>
<dbReference type="Pfam" id="PF05368">
    <property type="entry name" value="NmrA"/>
    <property type="match status" value="1"/>
</dbReference>
<proteinExistence type="inferred from homology"/>
<gene>
    <name evidence="4" type="ORF">Z520_10195</name>
</gene>
<evidence type="ECO:0000313" key="4">
    <source>
        <dbReference type="EMBL" id="KIX94169.1"/>
    </source>
</evidence>
<feature type="domain" description="NmrA-like" evidence="3">
    <location>
        <begin position="2"/>
        <end position="286"/>
    </location>
</feature>
<evidence type="ECO:0000256" key="2">
    <source>
        <dbReference type="ARBA" id="ARBA00022857"/>
    </source>
</evidence>
<evidence type="ECO:0000313" key="5">
    <source>
        <dbReference type="Proteomes" id="UP000053411"/>
    </source>
</evidence>
<organism evidence="4 5">
    <name type="scientific">Fonsecaea multimorphosa CBS 102226</name>
    <dbReference type="NCBI Taxonomy" id="1442371"/>
    <lineage>
        <taxon>Eukaryota</taxon>
        <taxon>Fungi</taxon>
        <taxon>Dikarya</taxon>
        <taxon>Ascomycota</taxon>
        <taxon>Pezizomycotina</taxon>
        <taxon>Eurotiomycetes</taxon>
        <taxon>Chaetothyriomycetidae</taxon>
        <taxon>Chaetothyriales</taxon>
        <taxon>Herpotrichiellaceae</taxon>
        <taxon>Fonsecaea</taxon>
    </lineage>
</organism>
<dbReference type="Gene3D" id="3.90.25.10">
    <property type="entry name" value="UDP-galactose 4-epimerase, domain 1"/>
    <property type="match status" value="1"/>
</dbReference>
<dbReference type="PANTHER" id="PTHR42748:SF28">
    <property type="entry name" value="NMRA-LIKE DOMAIN-CONTAINING PROTEIN"/>
    <property type="match status" value="1"/>
</dbReference>
<dbReference type="AlphaFoldDB" id="A0A0D2JUI1"/>
<dbReference type="Proteomes" id="UP000053411">
    <property type="component" value="Unassembled WGS sequence"/>
</dbReference>
<dbReference type="InterPro" id="IPR008030">
    <property type="entry name" value="NmrA-like"/>
</dbReference>
<dbReference type="SUPFAM" id="SSF51735">
    <property type="entry name" value="NAD(P)-binding Rossmann-fold domains"/>
    <property type="match status" value="1"/>
</dbReference>
<evidence type="ECO:0000256" key="1">
    <source>
        <dbReference type="ARBA" id="ARBA00006328"/>
    </source>
</evidence>
<dbReference type="VEuPathDB" id="FungiDB:Z520_10195"/>
<name>A0A0D2JUI1_9EURO</name>
<dbReference type="GO" id="GO:0005634">
    <property type="term" value="C:nucleus"/>
    <property type="evidence" value="ECO:0007669"/>
    <property type="project" value="TreeGrafter"/>
</dbReference>
<keyword evidence="5" id="KW-1185">Reference proteome</keyword>
<accession>A0A0D2JUI1</accession>
<dbReference type="InterPro" id="IPR036291">
    <property type="entry name" value="NAD(P)-bd_dom_sf"/>
</dbReference>
<dbReference type="STRING" id="1442371.A0A0D2JUI1"/>
<dbReference type="InterPro" id="IPR051164">
    <property type="entry name" value="NmrA-like_oxidored"/>
</dbReference>
<dbReference type="OrthoDB" id="3358371at2759"/>
<dbReference type="CDD" id="cd05251">
    <property type="entry name" value="NmrA_like_SDR_a"/>
    <property type="match status" value="1"/>
</dbReference>
<dbReference type="GeneID" id="27715941"/>
<dbReference type="PANTHER" id="PTHR42748">
    <property type="entry name" value="NITROGEN METABOLITE REPRESSION PROTEIN NMRA FAMILY MEMBER"/>
    <property type="match status" value="1"/>
</dbReference>
<comment type="similarity">
    <text evidence="1">Belongs to the NmrA-type oxidoreductase family.</text>
</comment>
<dbReference type="EMBL" id="KN848089">
    <property type="protein sequence ID" value="KIX94169.1"/>
    <property type="molecule type" value="Genomic_DNA"/>
</dbReference>
<evidence type="ECO:0000259" key="3">
    <source>
        <dbReference type="Pfam" id="PF05368"/>
    </source>
</evidence>
<keyword evidence="2" id="KW-0521">NADP</keyword>
<protein>
    <recommendedName>
        <fullName evidence="3">NmrA-like domain-containing protein</fullName>
    </recommendedName>
</protein>
<sequence length="325" mass="36098">MAKLLTVVGATGTQGLSLINAALADGSYKIRGLTRNPSSEKAAALAKRGVEVVKADINDEQSLIKGFEGSHAIFAITDFFEPFVAHSFNPEKAIEIEVTQGINMARAASKTASLKHYIWSTLPNGKKLTDGKYIVPHFEGKNRIDDYIRSDKALLAKTTFFWITWYGNNFAYPIFTPNFLKTANTYIQLSPARPDTPIKAIGDPHKNIGIFALSILRQPNLTLRPQGRFVLAHSEDTTTGKLLSDWTAVTGNPSKYVQTSLEDFSNVWPGFGLEMGIMMAMWNELKDRSWSGEEGLLTWEELGIKQSELASVKDAYRTMDWEALL</sequence>